<evidence type="ECO:0000313" key="3">
    <source>
        <dbReference type="Proteomes" id="UP000299102"/>
    </source>
</evidence>
<feature type="region of interest" description="Disordered" evidence="1">
    <location>
        <begin position="123"/>
        <end position="170"/>
    </location>
</feature>
<comment type="caution">
    <text evidence="2">The sequence shown here is derived from an EMBL/GenBank/DDBJ whole genome shotgun (WGS) entry which is preliminary data.</text>
</comment>
<keyword evidence="3" id="KW-1185">Reference proteome</keyword>
<feature type="compositionally biased region" description="Basic and acidic residues" evidence="1">
    <location>
        <begin position="148"/>
        <end position="162"/>
    </location>
</feature>
<reference evidence="2 3" key="1">
    <citation type="journal article" date="2019" name="Commun. Biol.">
        <title>The bagworm genome reveals a unique fibroin gene that provides high tensile strength.</title>
        <authorList>
            <person name="Kono N."/>
            <person name="Nakamura H."/>
            <person name="Ohtoshi R."/>
            <person name="Tomita M."/>
            <person name="Numata K."/>
            <person name="Arakawa K."/>
        </authorList>
    </citation>
    <scope>NUCLEOTIDE SEQUENCE [LARGE SCALE GENOMIC DNA]</scope>
</reference>
<dbReference type="Proteomes" id="UP000299102">
    <property type="component" value="Unassembled WGS sequence"/>
</dbReference>
<gene>
    <name evidence="2" type="ORF">EVAR_100382_1</name>
</gene>
<evidence type="ECO:0000256" key="1">
    <source>
        <dbReference type="SAM" id="MobiDB-lite"/>
    </source>
</evidence>
<evidence type="ECO:0000313" key="2">
    <source>
        <dbReference type="EMBL" id="GBP90885.1"/>
    </source>
</evidence>
<sequence length="194" mass="22338">MTLAEGTTVDFEAFLFNDTNISRQRNVTITFRIRDCTQSKSSVKASSCAYATQKANKRLCTDLVQKRKHIQAFIPVTKIGYSYRSHDFQRVTPYEVLQRRPREDYLNYILANKQFQFGRLDAAAPHRGGRRPSSCSSISMKPTPAHFRLRESDSLRRTDTSRRPPSTKDMQFNLTQVKNLLVTSPLISDRTRSL</sequence>
<accession>A0A4C1ZW35</accession>
<protein>
    <submittedName>
        <fullName evidence="2">Uncharacterized protein</fullName>
    </submittedName>
</protein>
<name>A0A4C1ZW35_EUMVA</name>
<proteinExistence type="predicted"/>
<dbReference type="EMBL" id="BGZK01002122">
    <property type="protein sequence ID" value="GBP90885.1"/>
    <property type="molecule type" value="Genomic_DNA"/>
</dbReference>
<dbReference type="AlphaFoldDB" id="A0A4C1ZW35"/>
<organism evidence="2 3">
    <name type="scientific">Eumeta variegata</name>
    <name type="common">Bagworm moth</name>
    <name type="synonym">Eumeta japonica</name>
    <dbReference type="NCBI Taxonomy" id="151549"/>
    <lineage>
        <taxon>Eukaryota</taxon>
        <taxon>Metazoa</taxon>
        <taxon>Ecdysozoa</taxon>
        <taxon>Arthropoda</taxon>
        <taxon>Hexapoda</taxon>
        <taxon>Insecta</taxon>
        <taxon>Pterygota</taxon>
        <taxon>Neoptera</taxon>
        <taxon>Endopterygota</taxon>
        <taxon>Lepidoptera</taxon>
        <taxon>Glossata</taxon>
        <taxon>Ditrysia</taxon>
        <taxon>Tineoidea</taxon>
        <taxon>Psychidae</taxon>
        <taxon>Oiketicinae</taxon>
        <taxon>Eumeta</taxon>
    </lineage>
</organism>